<comment type="catalytic activity">
    <reaction evidence="1">
        <text>ATP + protein L-histidine = ADP + protein N-phospho-L-histidine.</text>
        <dbReference type="EC" id="2.7.13.3"/>
    </reaction>
</comment>
<dbReference type="PANTHER" id="PTHR42878:SF15">
    <property type="entry name" value="BACTERIOPHYTOCHROME"/>
    <property type="match status" value="1"/>
</dbReference>
<feature type="repeat" description="TPR" evidence="5">
    <location>
        <begin position="360"/>
        <end position="393"/>
    </location>
</feature>
<protein>
    <recommendedName>
        <fullName evidence="2">histidine kinase</fullName>
        <ecNumber evidence="2">2.7.13.3</ecNumber>
    </recommendedName>
</protein>
<dbReference type="SUPFAM" id="SSF47384">
    <property type="entry name" value="Homodimeric domain of signal transducing histidine kinase"/>
    <property type="match status" value="1"/>
</dbReference>
<feature type="repeat" description="TPR" evidence="5">
    <location>
        <begin position="280"/>
        <end position="313"/>
    </location>
</feature>
<dbReference type="PANTHER" id="PTHR42878">
    <property type="entry name" value="TWO-COMPONENT HISTIDINE KINASE"/>
    <property type="match status" value="1"/>
</dbReference>
<sequence length="900" mass="103864">MRRVSVCLALGWFIPLLIYAQTPRIDSLQKVLEQTQSPAQRCDVLHGLAAESWDYDFEKAYGYAQEAWVLARQNQYGKGEVQALTDIGLYHYFTGNYPQATARYRDALRRCGNHRYGDFPGYTMTRLANLYRVQAMFDSADYYYKRSTVALKDQPGPARSSVYYNRGLMALNLSEFDSALLYFRQSALLRGKDKDISNLMESWQGIGQAYKGRSLLDSARQYYDSAYSMALKYKNPEQQMFYHINTGELLYAQGDYNTAIRHFSQALEMLKRHPFRRYYALVLSRIAQVYTARGDYKHAIEHLLDALRIQEKLNNKQEVGRLYGSMAWAYTNQKNDSLGIDYAQRSLKIMEDIHDRAGISYAHNALGYIQFTRSHYEEALRHYEIALQLRKEIKSPQLYSSTTFNIARVYQKQGNFAKARVYLVQSLALDKANRDRDALIRTYNTLGELSIKTNQRADAENYLKEGRALAIELGAALELRNNDKLFADYYRSIGDYPKALSYYDRYMLLNDSIFTQQGAAKIAEMSAFYELEKKEGEIRQLNQKNELSQNEIQLQKTQISLQRSYLTFSIGGLLLLGLMAYMFYLNAQLKSKANRDLKRLNAEIKEQKEEIQAQSEELTEANNSLVMLNNELIEKTEEVQAQAEELRETNEMITEINRDLDDIVTKRTSQLQEAFKELDTFFYRSSHDFRRPLTTFMGLAEVAKITLKDPAALELFAKVNETAFSLDKMLIKLQSISDVGAQQLIFREVWVKEIFDSVCDSFREDIQKHRIKVQAQVDLKAPFISYPILVRIILENLVENAIHFSLTEEPYICLRARQEGDQLVMELEDNGQGIPAAYTEKVFDMYFRANERSKGNGLGLYIVKKAVGKLNGHLDLTTQVGKGCRFVITLPMNRSAINNF</sequence>
<feature type="domain" description="Histidine kinase" evidence="8">
    <location>
        <begin position="684"/>
        <end position="894"/>
    </location>
</feature>
<keyword evidence="4 9" id="KW-0418">Kinase</keyword>
<evidence type="ECO:0000256" key="6">
    <source>
        <dbReference type="SAM" id="Coils"/>
    </source>
</evidence>
<proteinExistence type="predicted"/>
<dbReference type="PROSITE" id="PS50109">
    <property type="entry name" value="HIS_KIN"/>
    <property type="match status" value="1"/>
</dbReference>
<dbReference type="Gene3D" id="1.25.40.10">
    <property type="entry name" value="Tetratricopeptide repeat domain"/>
    <property type="match status" value="4"/>
</dbReference>
<dbReference type="InterPro" id="IPR036890">
    <property type="entry name" value="HATPase_C_sf"/>
</dbReference>
<dbReference type="SMART" id="SM00387">
    <property type="entry name" value="HATPase_c"/>
    <property type="match status" value="1"/>
</dbReference>
<dbReference type="GO" id="GO:0007234">
    <property type="term" value="P:osmosensory signaling via phosphorelay pathway"/>
    <property type="evidence" value="ECO:0007669"/>
    <property type="project" value="TreeGrafter"/>
</dbReference>
<gene>
    <name evidence="9" type="ORF">SAMN04488109_5108</name>
</gene>
<evidence type="ECO:0000256" key="3">
    <source>
        <dbReference type="ARBA" id="ARBA00022679"/>
    </source>
</evidence>
<keyword evidence="5" id="KW-0802">TPR repeat</keyword>
<keyword evidence="10" id="KW-1185">Reference proteome</keyword>
<dbReference type="InterPro" id="IPR036097">
    <property type="entry name" value="HisK_dim/P_sf"/>
</dbReference>
<dbReference type="CDD" id="cd00075">
    <property type="entry name" value="HATPase"/>
    <property type="match status" value="1"/>
</dbReference>
<dbReference type="Gene3D" id="3.30.565.10">
    <property type="entry name" value="Histidine kinase-like ATPase, C-terminal domain"/>
    <property type="match status" value="1"/>
</dbReference>
<evidence type="ECO:0000259" key="8">
    <source>
        <dbReference type="PROSITE" id="PS50109"/>
    </source>
</evidence>
<dbReference type="PRINTS" id="PR00344">
    <property type="entry name" value="BCTRLSENSOR"/>
</dbReference>
<dbReference type="InterPro" id="IPR004358">
    <property type="entry name" value="Sig_transdc_His_kin-like_C"/>
</dbReference>
<keyword evidence="6" id="KW-0175">Coiled coil</keyword>
<dbReference type="OrthoDB" id="9803982at2"/>
<evidence type="ECO:0000256" key="4">
    <source>
        <dbReference type="ARBA" id="ARBA00022777"/>
    </source>
</evidence>
<organism evidence="9 10">
    <name type="scientific">Chryseolinea serpens</name>
    <dbReference type="NCBI Taxonomy" id="947013"/>
    <lineage>
        <taxon>Bacteria</taxon>
        <taxon>Pseudomonadati</taxon>
        <taxon>Bacteroidota</taxon>
        <taxon>Cytophagia</taxon>
        <taxon>Cytophagales</taxon>
        <taxon>Fulvivirgaceae</taxon>
        <taxon>Chryseolinea</taxon>
    </lineage>
</organism>
<dbReference type="Proteomes" id="UP000184212">
    <property type="component" value="Unassembled WGS sequence"/>
</dbReference>
<dbReference type="InterPro" id="IPR050351">
    <property type="entry name" value="BphY/WalK/GraS-like"/>
</dbReference>
<dbReference type="AlphaFoldDB" id="A0A1M5VHF9"/>
<dbReference type="RefSeq" id="WP_084138400.1">
    <property type="nucleotide sequence ID" value="NZ_FQWQ01000004.1"/>
</dbReference>
<keyword evidence="3" id="KW-0808">Transferase</keyword>
<dbReference type="Pfam" id="PF13424">
    <property type="entry name" value="TPR_12"/>
    <property type="match status" value="3"/>
</dbReference>
<dbReference type="InterPro" id="IPR011990">
    <property type="entry name" value="TPR-like_helical_dom_sf"/>
</dbReference>
<feature type="transmembrane region" description="Helical" evidence="7">
    <location>
        <begin position="565"/>
        <end position="585"/>
    </location>
</feature>
<name>A0A1M5VHF9_9BACT</name>
<reference evidence="9 10" key="1">
    <citation type="submission" date="2016-11" db="EMBL/GenBank/DDBJ databases">
        <authorList>
            <person name="Jaros S."/>
            <person name="Januszkiewicz K."/>
            <person name="Wedrychowicz H."/>
        </authorList>
    </citation>
    <scope>NUCLEOTIDE SEQUENCE [LARGE SCALE GENOMIC DNA]</scope>
    <source>
        <strain evidence="9 10">DSM 24574</strain>
    </source>
</reference>
<evidence type="ECO:0000256" key="5">
    <source>
        <dbReference type="PROSITE-ProRule" id="PRU00339"/>
    </source>
</evidence>
<feature type="repeat" description="TPR" evidence="5">
    <location>
        <begin position="240"/>
        <end position="273"/>
    </location>
</feature>
<dbReference type="SUPFAM" id="SSF48452">
    <property type="entry name" value="TPR-like"/>
    <property type="match status" value="3"/>
</dbReference>
<dbReference type="InterPro" id="IPR005467">
    <property type="entry name" value="His_kinase_dom"/>
</dbReference>
<dbReference type="SMART" id="SM00028">
    <property type="entry name" value="TPR"/>
    <property type="match status" value="10"/>
</dbReference>
<dbReference type="EC" id="2.7.13.3" evidence="2"/>
<dbReference type="GO" id="GO:0030295">
    <property type="term" value="F:protein kinase activator activity"/>
    <property type="evidence" value="ECO:0007669"/>
    <property type="project" value="TreeGrafter"/>
</dbReference>
<dbReference type="GO" id="GO:0000155">
    <property type="term" value="F:phosphorelay sensor kinase activity"/>
    <property type="evidence" value="ECO:0007669"/>
    <property type="project" value="InterPro"/>
</dbReference>
<keyword evidence="7" id="KW-0472">Membrane</keyword>
<dbReference type="Gene3D" id="1.10.287.130">
    <property type="match status" value="1"/>
</dbReference>
<evidence type="ECO:0000313" key="9">
    <source>
        <dbReference type="EMBL" id="SHH74651.1"/>
    </source>
</evidence>
<feature type="coiled-coil region" evidence="6">
    <location>
        <begin position="531"/>
        <end position="558"/>
    </location>
</feature>
<keyword evidence="7" id="KW-0812">Transmembrane</keyword>
<evidence type="ECO:0000256" key="1">
    <source>
        <dbReference type="ARBA" id="ARBA00000085"/>
    </source>
</evidence>
<dbReference type="InterPro" id="IPR019734">
    <property type="entry name" value="TPR_rpt"/>
</dbReference>
<dbReference type="GO" id="GO:0000156">
    <property type="term" value="F:phosphorelay response regulator activity"/>
    <property type="evidence" value="ECO:0007669"/>
    <property type="project" value="TreeGrafter"/>
</dbReference>
<feature type="repeat" description="TPR" evidence="5">
    <location>
        <begin position="160"/>
        <end position="193"/>
    </location>
</feature>
<dbReference type="STRING" id="947013.SAMN04488109_5108"/>
<dbReference type="PROSITE" id="PS50005">
    <property type="entry name" value="TPR"/>
    <property type="match status" value="4"/>
</dbReference>
<evidence type="ECO:0000256" key="2">
    <source>
        <dbReference type="ARBA" id="ARBA00012438"/>
    </source>
</evidence>
<dbReference type="EMBL" id="FQWQ01000004">
    <property type="protein sequence ID" value="SHH74651.1"/>
    <property type="molecule type" value="Genomic_DNA"/>
</dbReference>
<dbReference type="Pfam" id="PF02518">
    <property type="entry name" value="HATPase_c"/>
    <property type="match status" value="1"/>
</dbReference>
<accession>A0A1M5VHF9</accession>
<dbReference type="InterPro" id="IPR003594">
    <property type="entry name" value="HATPase_dom"/>
</dbReference>
<dbReference type="SUPFAM" id="SSF55874">
    <property type="entry name" value="ATPase domain of HSP90 chaperone/DNA topoisomerase II/histidine kinase"/>
    <property type="match status" value="1"/>
</dbReference>
<feature type="coiled-coil region" evidence="6">
    <location>
        <begin position="590"/>
        <end position="659"/>
    </location>
</feature>
<keyword evidence="7" id="KW-1133">Transmembrane helix</keyword>
<evidence type="ECO:0000256" key="7">
    <source>
        <dbReference type="SAM" id="Phobius"/>
    </source>
</evidence>
<evidence type="ECO:0000313" key="10">
    <source>
        <dbReference type="Proteomes" id="UP000184212"/>
    </source>
</evidence>